<evidence type="ECO:0000313" key="9">
    <source>
        <dbReference type="Proteomes" id="UP000244450"/>
    </source>
</evidence>
<evidence type="ECO:0000256" key="3">
    <source>
        <dbReference type="ARBA" id="ARBA00023004"/>
    </source>
</evidence>
<gene>
    <name evidence="8" type="ORF">DCC81_16875</name>
</gene>
<dbReference type="GO" id="GO:0046872">
    <property type="term" value="F:metal ion binding"/>
    <property type="evidence" value="ECO:0007669"/>
    <property type="project" value="UniProtKB-KW"/>
</dbReference>
<evidence type="ECO:0000256" key="1">
    <source>
        <dbReference type="ARBA" id="ARBA00022617"/>
    </source>
</evidence>
<protein>
    <submittedName>
        <fullName evidence="8">Cytochrome-c oxidase</fullName>
    </submittedName>
</protein>
<evidence type="ECO:0000256" key="6">
    <source>
        <dbReference type="SAM" id="Phobius"/>
    </source>
</evidence>
<name>A0A2T7BI06_9BACT</name>
<evidence type="ECO:0000256" key="4">
    <source>
        <dbReference type="PROSITE-ProRule" id="PRU00433"/>
    </source>
</evidence>
<keyword evidence="6" id="KW-0812">Transmembrane</keyword>
<evidence type="ECO:0000256" key="2">
    <source>
        <dbReference type="ARBA" id="ARBA00022723"/>
    </source>
</evidence>
<feature type="transmembrane region" description="Helical" evidence="6">
    <location>
        <begin position="12"/>
        <end position="31"/>
    </location>
</feature>
<proteinExistence type="predicted"/>
<dbReference type="Proteomes" id="UP000244450">
    <property type="component" value="Unassembled WGS sequence"/>
</dbReference>
<reference evidence="8 9" key="1">
    <citation type="submission" date="2018-04" db="EMBL/GenBank/DDBJ databases">
        <title>Chitinophaga fuyangensis sp. nov., isolated from soil in a chemical factory.</title>
        <authorList>
            <person name="Chen K."/>
        </authorList>
    </citation>
    <scope>NUCLEOTIDE SEQUENCE [LARGE SCALE GENOMIC DNA]</scope>
    <source>
        <strain evidence="8 9">LY-1</strain>
    </source>
</reference>
<comment type="caution">
    <text evidence="8">The sequence shown here is derived from an EMBL/GenBank/DDBJ whole genome shotgun (WGS) entry which is preliminary data.</text>
</comment>
<dbReference type="InterPro" id="IPR051459">
    <property type="entry name" value="Cytochrome_c-type_DH"/>
</dbReference>
<sequence>MELFDNHKKLYRAAGGLFLLLTIWVAVLPAYKNQADNAPLPDAQPLSEAAQAGKLVFIANGCVACHTQQVRNIESDKVWGKRPSVSGDYADNRRLDAWRNTATLMGTERTGPDLTNIGARQPSEDWHLSHLYNPRIVVEASIMPAYTWLFKVKVQAEKGDVVVKVPKEFIDGDTGVVVATKDALNLVAYLQALKQADLPKDARTPLFLYPRKEAAATGAAAGGAADGVALYAANCQACHQPNGEGLQGSFPALKGSKVVLNTDPEQMVAIIMNGYTGRQPEGFGPMPGVGTNNELKPEEITAIMNHEKSNWGNDAKQVTVEEITKLIEKVKGGPPVNTPPGTGAAVTAAAPALDSSKTAATTNAKK</sequence>
<feature type="region of interest" description="Disordered" evidence="5">
    <location>
        <begin position="330"/>
        <end position="366"/>
    </location>
</feature>
<dbReference type="PROSITE" id="PS51007">
    <property type="entry name" value="CYTC"/>
    <property type="match status" value="2"/>
</dbReference>
<keyword evidence="2 4" id="KW-0479">Metal-binding</keyword>
<feature type="compositionally biased region" description="Polar residues" evidence="5">
    <location>
        <begin position="355"/>
        <end position="366"/>
    </location>
</feature>
<dbReference type="Pfam" id="PF02433">
    <property type="entry name" value="FixO"/>
    <property type="match status" value="1"/>
</dbReference>
<organism evidence="8 9">
    <name type="scientific">Chitinophaga parva</name>
    <dbReference type="NCBI Taxonomy" id="2169414"/>
    <lineage>
        <taxon>Bacteria</taxon>
        <taxon>Pseudomonadati</taxon>
        <taxon>Bacteroidota</taxon>
        <taxon>Chitinophagia</taxon>
        <taxon>Chitinophagales</taxon>
        <taxon>Chitinophagaceae</taxon>
        <taxon>Chitinophaga</taxon>
    </lineage>
</organism>
<feature type="domain" description="Cytochrome c" evidence="7">
    <location>
        <begin position="222"/>
        <end position="311"/>
    </location>
</feature>
<dbReference type="GO" id="GO:0009055">
    <property type="term" value="F:electron transfer activity"/>
    <property type="evidence" value="ECO:0007669"/>
    <property type="project" value="InterPro"/>
</dbReference>
<dbReference type="Gene3D" id="1.10.760.10">
    <property type="entry name" value="Cytochrome c-like domain"/>
    <property type="match status" value="2"/>
</dbReference>
<evidence type="ECO:0000259" key="7">
    <source>
        <dbReference type="PROSITE" id="PS51007"/>
    </source>
</evidence>
<dbReference type="PANTHER" id="PTHR35008:SF8">
    <property type="entry name" value="ALCOHOL DEHYDROGENASE CYTOCHROME C SUBUNIT"/>
    <property type="match status" value="1"/>
</dbReference>
<dbReference type="InterPro" id="IPR036909">
    <property type="entry name" value="Cyt_c-like_dom_sf"/>
</dbReference>
<keyword evidence="3 4" id="KW-0408">Iron</keyword>
<dbReference type="EMBL" id="QCYK01000002">
    <property type="protein sequence ID" value="PUZ25921.1"/>
    <property type="molecule type" value="Genomic_DNA"/>
</dbReference>
<dbReference type="OrthoDB" id="9811395at2"/>
<keyword evidence="9" id="KW-1185">Reference proteome</keyword>
<dbReference type="InterPro" id="IPR009056">
    <property type="entry name" value="Cyt_c-like_dom"/>
</dbReference>
<dbReference type="Pfam" id="PF00034">
    <property type="entry name" value="Cytochrom_C"/>
    <property type="match status" value="1"/>
</dbReference>
<dbReference type="PANTHER" id="PTHR35008">
    <property type="entry name" value="BLL4482 PROTEIN-RELATED"/>
    <property type="match status" value="1"/>
</dbReference>
<dbReference type="InterPro" id="IPR003468">
    <property type="entry name" value="Cyt_c_oxidase_monohaem-su/FixO"/>
</dbReference>
<keyword evidence="6" id="KW-0472">Membrane</keyword>
<evidence type="ECO:0000313" key="8">
    <source>
        <dbReference type="EMBL" id="PUZ25921.1"/>
    </source>
</evidence>
<feature type="domain" description="Cytochrome c" evidence="7">
    <location>
        <begin position="48"/>
        <end position="194"/>
    </location>
</feature>
<feature type="compositionally biased region" description="Low complexity" evidence="5">
    <location>
        <begin position="332"/>
        <end position="352"/>
    </location>
</feature>
<accession>A0A2T7BI06</accession>
<dbReference type="GO" id="GO:0020037">
    <property type="term" value="F:heme binding"/>
    <property type="evidence" value="ECO:0007669"/>
    <property type="project" value="InterPro"/>
</dbReference>
<dbReference type="SUPFAM" id="SSF46626">
    <property type="entry name" value="Cytochrome c"/>
    <property type="match status" value="2"/>
</dbReference>
<dbReference type="AlphaFoldDB" id="A0A2T7BI06"/>
<keyword evidence="1 4" id="KW-0349">Heme</keyword>
<evidence type="ECO:0000256" key="5">
    <source>
        <dbReference type="SAM" id="MobiDB-lite"/>
    </source>
</evidence>
<keyword evidence="6" id="KW-1133">Transmembrane helix</keyword>